<organism evidence="1 2">
    <name type="scientific">Trichinella papuae</name>
    <dbReference type="NCBI Taxonomy" id="268474"/>
    <lineage>
        <taxon>Eukaryota</taxon>
        <taxon>Metazoa</taxon>
        <taxon>Ecdysozoa</taxon>
        <taxon>Nematoda</taxon>
        <taxon>Enoplea</taxon>
        <taxon>Dorylaimia</taxon>
        <taxon>Trichinellida</taxon>
        <taxon>Trichinellidae</taxon>
        <taxon>Trichinella</taxon>
    </lineage>
</organism>
<comment type="caution">
    <text evidence="1">The sequence shown here is derived from an EMBL/GenBank/DDBJ whole genome shotgun (WGS) entry which is preliminary data.</text>
</comment>
<protein>
    <submittedName>
        <fullName evidence="1">Uncharacterized protein</fullName>
    </submittedName>
</protein>
<reference evidence="1 2" key="1">
    <citation type="submission" date="2015-01" db="EMBL/GenBank/DDBJ databases">
        <title>Evolution of Trichinella species and genotypes.</title>
        <authorList>
            <person name="Korhonen P.K."/>
            <person name="Edoardo P."/>
            <person name="Giuseppe L.R."/>
            <person name="Gasser R.B."/>
        </authorList>
    </citation>
    <scope>NUCLEOTIDE SEQUENCE [LARGE SCALE GENOMIC DNA]</scope>
    <source>
        <strain evidence="1">ISS1980</strain>
    </source>
</reference>
<dbReference type="EMBL" id="JYDO01000005">
    <property type="protein sequence ID" value="KRZ79672.1"/>
    <property type="molecule type" value="Genomic_DNA"/>
</dbReference>
<gene>
    <name evidence="1" type="ORF">T10_9205</name>
</gene>
<accession>A0A0V1N6N1</accession>
<sequence>MCIQSFQRLKMWSGSEKISLNYQTTLAICARVRVQFIPKSLSRSNVSKYSIKLAVWFQPSVVSSVFMLTSRQCMDLFTNSSQSAQRTRVSFGYY</sequence>
<keyword evidence="2" id="KW-1185">Reference proteome</keyword>
<dbReference type="Proteomes" id="UP000054843">
    <property type="component" value="Unassembled WGS sequence"/>
</dbReference>
<name>A0A0V1N6N1_9BILA</name>
<dbReference type="AlphaFoldDB" id="A0A0V1N6N1"/>
<proteinExistence type="predicted"/>
<evidence type="ECO:0000313" key="1">
    <source>
        <dbReference type="EMBL" id="KRZ79672.1"/>
    </source>
</evidence>
<evidence type="ECO:0000313" key="2">
    <source>
        <dbReference type="Proteomes" id="UP000054843"/>
    </source>
</evidence>